<accession>A0A8T2XFP4</accession>
<comment type="caution">
    <text evidence="2">The sequence shown here is derived from an EMBL/GenBank/DDBJ whole genome shotgun (WGS) entry which is preliminary data.</text>
</comment>
<keyword evidence="3" id="KW-1185">Reference proteome</keyword>
<sequence length="148" mass="16839">MELWLGLSMHESGQWVAPVCEDVKQANFSLKNSDTSASSCYSSSDHEQDGKELHATRGSTIALCTCAWIEQNQPRSRKMLCTYERVEEIDTRTKMKRSTSTEKLPSIDPEEDVVQPVKSILPQHCQDHKLYTQNPKKVDINLENKKQG</sequence>
<gene>
    <name evidence="2" type="ORF">H0E87_023204</name>
</gene>
<feature type="region of interest" description="Disordered" evidence="1">
    <location>
        <begin position="92"/>
        <end position="112"/>
    </location>
</feature>
<evidence type="ECO:0000313" key="2">
    <source>
        <dbReference type="EMBL" id="KAH8490981.1"/>
    </source>
</evidence>
<reference evidence="2" key="1">
    <citation type="journal article" date="2021" name="J. Hered.">
        <title>Genome Assembly of Salicaceae Populus deltoides (Eastern Cottonwood) I-69 Based on Nanopore Sequencing and Hi-C Technologies.</title>
        <authorList>
            <person name="Bai S."/>
            <person name="Wu H."/>
            <person name="Zhang J."/>
            <person name="Pan Z."/>
            <person name="Zhao W."/>
            <person name="Li Z."/>
            <person name="Tong C."/>
        </authorList>
    </citation>
    <scope>NUCLEOTIDE SEQUENCE</scope>
    <source>
        <tissue evidence="2">Leaf</tissue>
    </source>
</reference>
<protein>
    <submittedName>
        <fullName evidence="2">Uncharacterized protein</fullName>
    </submittedName>
</protein>
<proteinExistence type="predicted"/>
<dbReference type="Proteomes" id="UP000807159">
    <property type="component" value="Chromosome 13"/>
</dbReference>
<dbReference type="EMBL" id="JACEGQ020000013">
    <property type="protein sequence ID" value="KAH8490981.1"/>
    <property type="molecule type" value="Genomic_DNA"/>
</dbReference>
<feature type="region of interest" description="Disordered" evidence="1">
    <location>
        <begin position="33"/>
        <end position="54"/>
    </location>
</feature>
<name>A0A8T2XFP4_POPDE</name>
<evidence type="ECO:0000256" key="1">
    <source>
        <dbReference type="SAM" id="MobiDB-lite"/>
    </source>
</evidence>
<evidence type="ECO:0000313" key="3">
    <source>
        <dbReference type="Proteomes" id="UP000807159"/>
    </source>
</evidence>
<feature type="compositionally biased region" description="Low complexity" evidence="1">
    <location>
        <begin position="33"/>
        <end position="43"/>
    </location>
</feature>
<feature type="compositionally biased region" description="Basic and acidic residues" evidence="1">
    <location>
        <begin position="44"/>
        <end position="54"/>
    </location>
</feature>
<dbReference type="AlphaFoldDB" id="A0A8T2XFP4"/>
<organism evidence="2 3">
    <name type="scientific">Populus deltoides</name>
    <name type="common">Eastern poplar</name>
    <name type="synonym">Eastern cottonwood</name>
    <dbReference type="NCBI Taxonomy" id="3696"/>
    <lineage>
        <taxon>Eukaryota</taxon>
        <taxon>Viridiplantae</taxon>
        <taxon>Streptophyta</taxon>
        <taxon>Embryophyta</taxon>
        <taxon>Tracheophyta</taxon>
        <taxon>Spermatophyta</taxon>
        <taxon>Magnoliopsida</taxon>
        <taxon>eudicotyledons</taxon>
        <taxon>Gunneridae</taxon>
        <taxon>Pentapetalae</taxon>
        <taxon>rosids</taxon>
        <taxon>fabids</taxon>
        <taxon>Malpighiales</taxon>
        <taxon>Salicaceae</taxon>
        <taxon>Saliceae</taxon>
        <taxon>Populus</taxon>
    </lineage>
</organism>